<feature type="domain" description="Transposase Tc1-like" evidence="1">
    <location>
        <begin position="566"/>
        <end position="638"/>
    </location>
</feature>
<name>A0ABQ9IL49_9NEOP</name>
<evidence type="ECO:0000259" key="1">
    <source>
        <dbReference type="Pfam" id="PF01498"/>
    </source>
</evidence>
<organism evidence="2 3">
    <name type="scientific">Dryococelus australis</name>
    <dbReference type="NCBI Taxonomy" id="614101"/>
    <lineage>
        <taxon>Eukaryota</taxon>
        <taxon>Metazoa</taxon>
        <taxon>Ecdysozoa</taxon>
        <taxon>Arthropoda</taxon>
        <taxon>Hexapoda</taxon>
        <taxon>Insecta</taxon>
        <taxon>Pterygota</taxon>
        <taxon>Neoptera</taxon>
        <taxon>Polyneoptera</taxon>
        <taxon>Phasmatodea</taxon>
        <taxon>Verophasmatodea</taxon>
        <taxon>Anareolatae</taxon>
        <taxon>Phasmatidae</taxon>
        <taxon>Eurycanthinae</taxon>
        <taxon>Dryococelus</taxon>
    </lineage>
</organism>
<evidence type="ECO:0000313" key="2">
    <source>
        <dbReference type="EMBL" id="KAJ8897440.1"/>
    </source>
</evidence>
<protein>
    <recommendedName>
        <fullName evidence="1">Transposase Tc1-like domain-containing protein</fullName>
    </recommendedName>
</protein>
<dbReference type="Proteomes" id="UP001159363">
    <property type="component" value="Chromosome 1"/>
</dbReference>
<dbReference type="Gene3D" id="3.30.420.10">
    <property type="entry name" value="Ribonuclease H-like superfamily/Ribonuclease H"/>
    <property type="match status" value="1"/>
</dbReference>
<proteinExistence type="predicted"/>
<dbReference type="Pfam" id="PF01498">
    <property type="entry name" value="HTH_Tnp_Tc3_2"/>
    <property type="match status" value="1"/>
</dbReference>
<evidence type="ECO:0000313" key="3">
    <source>
        <dbReference type="Proteomes" id="UP001159363"/>
    </source>
</evidence>
<gene>
    <name evidence="2" type="ORF">PR048_002786</name>
</gene>
<dbReference type="InterPro" id="IPR036397">
    <property type="entry name" value="RNaseH_sf"/>
</dbReference>
<dbReference type="PANTHER" id="PTHR23022">
    <property type="entry name" value="TRANSPOSABLE ELEMENT-RELATED"/>
    <property type="match status" value="1"/>
</dbReference>
<sequence>MNTSQLCAPIKYRLLRKEVTSTYVRQPMEKRRRLEYTHTSEGVMAVVAWPRTTRAVGPGGRVRANYATQVISYEAAAAINLAAIMRIACPPARPSSSSSSPRHVTLQQYRLSALLQPARIITTQRKKNLVPTVRHDFSVRPFPPPNLVQCLQYPNSFRPTSVVWLSEKSGMARALMSAFAIPHFTQPATPKRNIYYLPFWIVGVCAEVLSTAGGVHQASISDSKDSGPLVCSVSGRASGVAGNKDGRDLSPLAQYIRWRPALFGTTWIAENILDGTYLKYKYNTWTSEGRVIKGREFGVSCYLKRQLGDLGAARNDCSDLRECVGELAKLPWGKSSSPLKIQKSVARRRSGLHEASAIVSVERRGGGDMEGRKTISSPSPYQHHFSPTLAVSCFHLLPVPPLPIRLGLQRAAELESGATAGVQQVDPKSNKHSARISPRSEVNVLAFKCTHFTMYVHPIPTCKVPKMLPLSHKIFSRKSHLVHGRIPLPEPMQLLGNSCDVIVLVSTSINLCGRHTLEAGVEPVDKEMVRGTELSDFDKGVIWKVGGHCANAARSGRPPNLTDRNRRTLKREIVKNRTQPLATIRQEFHAATGVSVSIGTLRIEAHRHGYFGRAAAHKPHITTSNKARRLRWCLDRRNLTLEQWISVMETFGGGGVVVWGCFTAFGVGPLVFVRGSMNTEAYCNILDNEMLPTLATMQWYADNNVRRLDWPAQSPDLNPIEHLWDELDRRVTARQARPKFIAQLVEWLQEEWRRIPVDVLQTFTGRKKNDVLRAQMRLNAGNGTTCFCLRTRRIAGVTEYYTRLGEETGAVFSVVSPRNLPRTRDAIGHLTRCMAADRRVTFTQFRSLVYLQCCHAHSANKKLFGRGNGNATSQQICQHIRTHCDSARIQKFKVISASVPNGWPYPFSAILHHRAHITADERLPKAFCSSGHGQGCAPIHQDSLGNSSIFTFFGKTWGEDRKLLDKLRGETVFIHFLCVRARFLERNENSYCGRKCLSFVRASSLGPAQSPHNRRWRVLELKEADGEERKYTSPQSRCVVEKCASHNFVCFCEEYEFQRRRLPGWRSGNSLDSHSGGPGFDFRSGHPHFGFPWFPEIYGRFLPIHSLISPPCATYTVSNDLAIDETLTPTTYLPLRRRSVWLKWRTEFKFHWSIKKNLSVACGEVLQWKLALVHCCTFSVHAAGAIVTTMQPRETECIPTTHKRAERDPLHASCGVSCNFLAANEQRAACSMIWTSTTPQIGLATRKTLSVFGTDALMCQMSIVRLRHVHDHGHMVRVYSPPIKANWIRFTAESLSVFARGNRTGRCRWPAGFLEDVPFPPPLHSGAAQSSTHFALICSGDPDSLFIITRDRNISRVHFRDKVDVKHVCTEFYFVIGSQFMTLALDDSEPIADLQGNKGRGGRMKELRRVTADAALYRVGSKLRLGRVYLKAVTEYTRIQEVKQPLITLTPALRHSKMASLATDTLKRCSPISAGQPTCQTAVGPIGDFRSTQPTSGHLNVAVEVENTNTKPTCNLHVNLQPQRSTAAIWIRMTLTFHPVTLNFDPVTLTMTAILDDITTLDDVTTPDDVHKIKIKFAVLLVAYDVAMELRLRHLA</sequence>
<accession>A0ABQ9IL49</accession>
<dbReference type="PANTHER" id="PTHR23022:SF135">
    <property type="entry name" value="SI:DKEY-77F5.3"/>
    <property type="match status" value="1"/>
</dbReference>
<comment type="caution">
    <text evidence="2">The sequence shown here is derived from an EMBL/GenBank/DDBJ whole genome shotgun (WGS) entry which is preliminary data.</text>
</comment>
<dbReference type="InterPro" id="IPR052338">
    <property type="entry name" value="Transposase_5"/>
</dbReference>
<dbReference type="InterPro" id="IPR002492">
    <property type="entry name" value="Transposase_Tc1-like"/>
</dbReference>
<keyword evidence="3" id="KW-1185">Reference proteome</keyword>
<reference evidence="2 3" key="1">
    <citation type="submission" date="2023-02" db="EMBL/GenBank/DDBJ databases">
        <title>LHISI_Scaffold_Assembly.</title>
        <authorList>
            <person name="Stuart O.P."/>
            <person name="Cleave R."/>
            <person name="Magrath M.J.L."/>
            <person name="Mikheyev A.S."/>
        </authorList>
    </citation>
    <scope>NUCLEOTIDE SEQUENCE [LARGE SCALE GENOMIC DNA]</scope>
    <source>
        <strain evidence="2">Daus_M_001</strain>
        <tissue evidence="2">Leg muscle</tissue>
    </source>
</reference>
<dbReference type="EMBL" id="JARBHB010000001">
    <property type="protein sequence ID" value="KAJ8897440.1"/>
    <property type="molecule type" value="Genomic_DNA"/>
</dbReference>